<dbReference type="PANTHER" id="PTHR34597:SF3">
    <property type="entry name" value="OUTER MEMBRANE TRANSPORTER CDIB"/>
    <property type="match status" value="1"/>
</dbReference>
<dbReference type="KEGG" id="pam:PANA_0906"/>
<dbReference type="Proteomes" id="UP000001702">
    <property type="component" value="Chromosome"/>
</dbReference>
<keyword evidence="12" id="KW-1185">Reference proteome</keyword>
<dbReference type="GO" id="GO:0009279">
    <property type="term" value="C:cell outer membrane"/>
    <property type="evidence" value="ECO:0007669"/>
    <property type="project" value="UniProtKB-SubCell"/>
</dbReference>
<dbReference type="InterPro" id="IPR034746">
    <property type="entry name" value="POTRA"/>
</dbReference>
<dbReference type="eggNOG" id="COG2831">
    <property type="taxonomic scope" value="Bacteria"/>
</dbReference>
<dbReference type="GO" id="GO:0098046">
    <property type="term" value="C:type V protein secretion system complex"/>
    <property type="evidence" value="ECO:0007669"/>
    <property type="project" value="TreeGrafter"/>
</dbReference>
<dbReference type="PROSITE" id="PS51779">
    <property type="entry name" value="POTRA"/>
    <property type="match status" value="1"/>
</dbReference>
<keyword evidence="4" id="KW-1134">Transmembrane beta strand</keyword>
<gene>
    <name evidence="11" type="primary">shlB</name>
    <name evidence="11" type="ordered locus">PANA_0906</name>
</gene>
<dbReference type="InterPro" id="IPR035251">
    <property type="entry name" value="ShlB_POTRA"/>
</dbReference>
<evidence type="ECO:0000256" key="8">
    <source>
        <dbReference type="ARBA" id="ARBA00023237"/>
    </source>
</evidence>
<comment type="subcellular location">
    <subcellularLocation>
        <location evidence="1">Cell outer membrane</location>
    </subcellularLocation>
</comment>
<evidence type="ECO:0000256" key="6">
    <source>
        <dbReference type="ARBA" id="ARBA00022927"/>
    </source>
</evidence>
<evidence type="ECO:0000256" key="2">
    <source>
        <dbReference type="ARBA" id="ARBA00009055"/>
    </source>
</evidence>
<proteinExistence type="inferred from homology"/>
<evidence type="ECO:0000259" key="10">
    <source>
        <dbReference type="PROSITE" id="PS51779"/>
    </source>
</evidence>
<evidence type="ECO:0000256" key="9">
    <source>
        <dbReference type="SAM" id="SignalP"/>
    </source>
</evidence>
<organism evidence="11 12">
    <name type="scientific">Pantoea ananatis (strain LMG 20103)</name>
    <dbReference type="NCBI Taxonomy" id="706191"/>
    <lineage>
        <taxon>Bacteria</taxon>
        <taxon>Pseudomonadati</taxon>
        <taxon>Pseudomonadota</taxon>
        <taxon>Gammaproteobacteria</taxon>
        <taxon>Enterobacterales</taxon>
        <taxon>Erwiniaceae</taxon>
        <taxon>Pantoea</taxon>
    </lineage>
</organism>
<accession>D4GL27</accession>
<dbReference type="InterPro" id="IPR005565">
    <property type="entry name" value="Hemolysn_activator_HlyB_C"/>
</dbReference>
<dbReference type="Gene3D" id="3.10.20.310">
    <property type="entry name" value="membrane protein fhac"/>
    <property type="match status" value="1"/>
</dbReference>
<feature type="domain" description="POTRA" evidence="10">
    <location>
        <begin position="92"/>
        <end position="167"/>
    </location>
</feature>
<dbReference type="InterPro" id="IPR051544">
    <property type="entry name" value="TPS_OM_transporter"/>
</dbReference>
<dbReference type="PANTHER" id="PTHR34597">
    <property type="entry name" value="SLR1661 PROTEIN"/>
    <property type="match status" value="1"/>
</dbReference>
<dbReference type="Pfam" id="PF17287">
    <property type="entry name" value="POTRA_3"/>
    <property type="match status" value="1"/>
</dbReference>
<dbReference type="STRING" id="706191.PANA_0906"/>
<dbReference type="PIRSF" id="PIRSF029745">
    <property type="entry name" value="FhaC"/>
    <property type="match status" value="1"/>
</dbReference>
<evidence type="ECO:0000256" key="4">
    <source>
        <dbReference type="ARBA" id="ARBA00022452"/>
    </source>
</evidence>
<evidence type="ECO:0000313" key="12">
    <source>
        <dbReference type="Proteomes" id="UP000001702"/>
    </source>
</evidence>
<dbReference type="Gene3D" id="2.40.160.50">
    <property type="entry name" value="membrane protein fhac: a member of the omp85/tpsb transporter family"/>
    <property type="match status" value="1"/>
</dbReference>
<dbReference type="AlphaFoldDB" id="D4GL27"/>
<sequence length="574" mass="63724">MILCFHCFTKNLHFFSLGLPMRAKTGKWLALSAALITVSALAAPLTPGDRDYIQTQQQQRLQQDQQQRDALWQAVSPRIVPAPRADASGRCFTIHQIIIRNATLLSASQQQSLTSAYVNRCLDLTQINALVHAISDWYMQRGYITSRAFLTEQDLSSGQLIIPVLEGKLDTIILDGKHPRLLRMVFPGLEGKILNLRDIEQGMEQINRVRTVPVQIEIQPSPKPGYSIVNLTAKPEFPLSATLGFDNSGQRSTGLGQLNASLTGNNLLGLADRWFVSGGRSSAFSHWRNAQNLQAGVSVPYGYGLLDYSYSWSNYHGHFINNDFTWFSNGDNIAHRLNGSWVLFRNGDIKTGVQIGLNHYSSHNYLNDAPLVSSSRKLTSLQFGLNHTQKIAGGVATLNPSFSRGMPWFDAESDEGKNGNLPKAEFRKWSISASYQKPLTNKLWWLSSLYGQWSPDHLYGSERLTLGGDSSVRGFKEQYLSGDVGGYLRNELDYSLFTLPGLGEVTALAAVDGGWLRSDPQNPQFTGTLWGGAVGLGTRNQHFYTQYTVGIPLSYPGYLQPDHVSIYARVGLVF</sequence>
<evidence type="ECO:0000256" key="1">
    <source>
        <dbReference type="ARBA" id="ARBA00004442"/>
    </source>
</evidence>
<name>D4GL27_PANAM</name>
<feature type="signal peptide" evidence="9">
    <location>
        <begin position="1"/>
        <end position="42"/>
    </location>
</feature>
<keyword evidence="3" id="KW-0813">Transport</keyword>
<keyword evidence="6" id="KW-0653">Protein transport</keyword>
<dbReference type="GO" id="GO:0008320">
    <property type="term" value="F:protein transmembrane transporter activity"/>
    <property type="evidence" value="ECO:0007669"/>
    <property type="project" value="TreeGrafter"/>
</dbReference>
<evidence type="ECO:0000256" key="7">
    <source>
        <dbReference type="ARBA" id="ARBA00023136"/>
    </source>
</evidence>
<evidence type="ECO:0000313" key="11">
    <source>
        <dbReference type="EMBL" id="ADD76073.1"/>
    </source>
</evidence>
<evidence type="ECO:0000256" key="5">
    <source>
        <dbReference type="ARBA" id="ARBA00022692"/>
    </source>
</evidence>
<keyword evidence="7" id="KW-0472">Membrane</keyword>
<evidence type="ECO:0000256" key="3">
    <source>
        <dbReference type="ARBA" id="ARBA00022448"/>
    </source>
</evidence>
<protein>
    <submittedName>
        <fullName evidence="11">ShlB</fullName>
    </submittedName>
</protein>
<keyword evidence="5" id="KW-0812">Transmembrane</keyword>
<feature type="chain" id="PRO_5003057492" evidence="9">
    <location>
        <begin position="43"/>
        <end position="574"/>
    </location>
</feature>
<dbReference type="EMBL" id="CP001875">
    <property type="protein sequence ID" value="ADD76073.1"/>
    <property type="molecule type" value="Genomic_DNA"/>
</dbReference>
<dbReference type="GO" id="GO:0046819">
    <property type="term" value="P:protein secretion by the type V secretion system"/>
    <property type="evidence" value="ECO:0007669"/>
    <property type="project" value="TreeGrafter"/>
</dbReference>
<reference evidence="11 12" key="1">
    <citation type="journal article" date="2010" name="J. Bacteriol.">
        <title>Genome sequence of Pantoea ananatis LMG20103, the causative agent of Eucalyptus blight and dieback.</title>
        <authorList>
            <person name="De Maayer P."/>
            <person name="Chan W.Y."/>
            <person name="Venter S.N."/>
            <person name="Toth I.K."/>
            <person name="Birch P.R."/>
            <person name="Joubert F."/>
            <person name="Coutinho T.A."/>
        </authorList>
    </citation>
    <scope>NUCLEOTIDE SEQUENCE [LARGE SCALE GENOMIC DNA]</scope>
    <source>
        <strain evidence="11 12">LMG 20103</strain>
    </source>
</reference>
<comment type="similarity">
    <text evidence="2">Belongs to the TPS (TC 1.B.20) family.</text>
</comment>
<keyword evidence="9" id="KW-0732">Signal</keyword>
<dbReference type="InterPro" id="IPR013686">
    <property type="entry name" value="Polypept-transport_assoc_ShlB"/>
</dbReference>
<dbReference type="Pfam" id="PF03865">
    <property type="entry name" value="ShlB"/>
    <property type="match status" value="1"/>
</dbReference>
<keyword evidence="8" id="KW-0998">Cell outer membrane</keyword>
<dbReference type="InterPro" id="IPR027282">
    <property type="entry name" value="TPS"/>
</dbReference>
<dbReference type="HOGENOM" id="CLU_020581_4_1_6"/>
<dbReference type="Pfam" id="PF08479">
    <property type="entry name" value="POTRA_2"/>
    <property type="match status" value="1"/>
</dbReference>